<dbReference type="AlphaFoldDB" id="A0A1E3RRG5"/>
<gene>
    <name evidence="2" type="ORF">BHQ18_01525</name>
</gene>
<dbReference type="Gene3D" id="3.40.630.30">
    <property type="match status" value="1"/>
</dbReference>
<dbReference type="OrthoDB" id="3239945at2"/>
<dbReference type="Proteomes" id="UP000094053">
    <property type="component" value="Unassembled WGS sequence"/>
</dbReference>
<protein>
    <recommendedName>
        <fullName evidence="1">N-acetyltransferase domain-containing protein</fullName>
    </recommendedName>
</protein>
<evidence type="ECO:0000313" key="2">
    <source>
        <dbReference type="EMBL" id="ODQ92440.1"/>
    </source>
</evidence>
<dbReference type="InterPro" id="IPR016181">
    <property type="entry name" value="Acyl_CoA_acyltransferase"/>
</dbReference>
<evidence type="ECO:0000313" key="3">
    <source>
        <dbReference type="Proteomes" id="UP000094053"/>
    </source>
</evidence>
<dbReference type="STRING" id="1776.BHQ18_01525"/>
<comment type="caution">
    <text evidence="2">The sequence shown here is derived from an EMBL/GenBank/DDBJ whole genome shotgun (WGS) entry which is preliminary data.</text>
</comment>
<dbReference type="EMBL" id="MIHA01000001">
    <property type="protein sequence ID" value="ODQ92440.1"/>
    <property type="molecule type" value="Genomic_DNA"/>
</dbReference>
<keyword evidence="3" id="KW-1185">Reference proteome</keyword>
<organism evidence="2 3">
    <name type="scientific">Mycolicibacterium flavescens</name>
    <name type="common">Mycobacterium flavescens</name>
    <dbReference type="NCBI Taxonomy" id="1776"/>
    <lineage>
        <taxon>Bacteria</taxon>
        <taxon>Bacillati</taxon>
        <taxon>Actinomycetota</taxon>
        <taxon>Actinomycetes</taxon>
        <taxon>Mycobacteriales</taxon>
        <taxon>Mycobacteriaceae</taxon>
        <taxon>Mycolicibacterium</taxon>
    </lineage>
</organism>
<dbReference type="GO" id="GO:0016747">
    <property type="term" value="F:acyltransferase activity, transferring groups other than amino-acyl groups"/>
    <property type="evidence" value="ECO:0007669"/>
    <property type="project" value="InterPro"/>
</dbReference>
<dbReference type="Pfam" id="PF00583">
    <property type="entry name" value="Acetyltransf_1"/>
    <property type="match status" value="1"/>
</dbReference>
<dbReference type="InterPro" id="IPR000182">
    <property type="entry name" value="GNAT_dom"/>
</dbReference>
<name>A0A1E3RRG5_MYCFV</name>
<dbReference type="PROSITE" id="PS51186">
    <property type="entry name" value="GNAT"/>
    <property type="match status" value="1"/>
</dbReference>
<reference evidence="3" key="1">
    <citation type="submission" date="2016-09" db="EMBL/GenBank/DDBJ databases">
        <authorList>
            <person name="Greninger A.L."/>
            <person name="Jerome K.R."/>
            <person name="Mcnair B."/>
            <person name="Wallis C."/>
            <person name="Fang F."/>
        </authorList>
    </citation>
    <scope>NUCLEOTIDE SEQUENCE [LARGE SCALE GENOMIC DNA]</scope>
    <source>
        <strain evidence="3">M6</strain>
    </source>
</reference>
<dbReference type="SUPFAM" id="SSF55729">
    <property type="entry name" value="Acyl-CoA N-acyltransferases (Nat)"/>
    <property type="match status" value="1"/>
</dbReference>
<feature type="domain" description="N-acetyltransferase" evidence="1">
    <location>
        <begin position="4"/>
        <end position="189"/>
    </location>
</feature>
<evidence type="ECO:0000259" key="1">
    <source>
        <dbReference type="PROSITE" id="PS51186"/>
    </source>
</evidence>
<dbReference type="RefSeq" id="WP_069411790.1">
    <property type="nucleotide sequence ID" value="NZ_JACKUL010000020.1"/>
</dbReference>
<sequence length="189" mass="20763">MTGLTTRELTSGTWDDFVGVLGSNGGARGCWCMHWRLSIAEWTDGRGDGNKRAMKSLARRKRAPGVVVYRDSTAVAWCSLGPRDEFPRLVRSPLLKPVDDEDVCAIACVLVARAHRRSGLLPSVLDAVCDYAAARDYPAVEGYPVDPPDGRRAGADTAMTGIASAFREAGFTEIARRRKDRPIMRRVLR</sequence>
<accession>A0A1E3RRG5</accession>
<proteinExistence type="predicted"/>